<keyword evidence="2" id="KW-0479">Metal-binding</keyword>
<evidence type="ECO:0000313" key="6">
    <source>
        <dbReference type="Proteomes" id="UP000722485"/>
    </source>
</evidence>
<dbReference type="InterPro" id="IPR052355">
    <property type="entry name" value="CENP-V-like"/>
</dbReference>
<dbReference type="Proteomes" id="UP000722485">
    <property type="component" value="Unassembled WGS sequence"/>
</dbReference>
<evidence type="ECO:0000256" key="3">
    <source>
        <dbReference type="ARBA" id="ARBA00022833"/>
    </source>
</evidence>
<dbReference type="SUPFAM" id="SSF51316">
    <property type="entry name" value="Mss4-like"/>
    <property type="match status" value="2"/>
</dbReference>
<accession>A0A9P5LNF6</accession>
<dbReference type="InterPro" id="IPR011057">
    <property type="entry name" value="Mss4-like_sf"/>
</dbReference>
<dbReference type="GO" id="GO:0016846">
    <property type="term" value="F:carbon-sulfur lyase activity"/>
    <property type="evidence" value="ECO:0007669"/>
    <property type="project" value="InterPro"/>
</dbReference>
<dbReference type="OrthoDB" id="2993351at2759"/>
<evidence type="ECO:0000313" key="5">
    <source>
        <dbReference type="EMBL" id="KAF7558123.1"/>
    </source>
</evidence>
<name>A0A9P5LNF6_9HYPO</name>
<dbReference type="PANTHER" id="PTHR28620">
    <property type="entry name" value="CENTROMERE PROTEIN V"/>
    <property type="match status" value="1"/>
</dbReference>
<organism evidence="5 6">
    <name type="scientific">Cylindrodendrum hubeiense</name>
    <dbReference type="NCBI Taxonomy" id="595255"/>
    <lineage>
        <taxon>Eukaryota</taxon>
        <taxon>Fungi</taxon>
        <taxon>Dikarya</taxon>
        <taxon>Ascomycota</taxon>
        <taxon>Pezizomycotina</taxon>
        <taxon>Sordariomycetes</taxon>
        <taxon>Hypocreomycetidae</taxon>
        <taxon>Hypocreales</taxon>
        <taxon>Nectriaceae</taxon>
        <taxon>Cylindrodendrum</taxon>
    </lineage>
</organism>
<feature type="domain" description="CENP-V/GFA" evidence="4">
    <location>
        <begin position="11"/>
        <end position="128"/>
    </location>
</feature>
<dbReference type="EMBL" id="JAANBB010000001">
    <property type="protein sequence ID" value="KAF7558123.1"/>
    <property type="molecule type" value="Genomic_DNA"/>
</dbReference>
<evidence type="ECO:0000256" key="1">
    <source>
        <dbReference type="ARBA" id="ARBA00005495"/>
    </source>
</evidence>
<sequence>MADVKEPTKTYRGNCHCGAFVYEIDHPEIKAVNECNCSICSRKGYLWLFPPTRDGFKIVKGTEEDLTTYKFAGENLHHKFCPTCGTGVMASMPGHPSFGLNAHTIQQLDTWALERTAVNGAAIGSPYEAPAYTGRLPPAEIEGGKIYTGNCHCGALQVALASKLIDSTYPDMIGECNCSICERNAYVWVWPMREQVILHGDPDDIGRYFFATNVVGKTFCKKCGVQMTNVAELQSDEVVAAMPEARRKVYDMAKALHPVNLRVLEGIDLNELKEKIKRIPGYSRPPLYTNP</sequence>
<dbReference type="PROSITE" id="PS51891">
    <property type="entry name" value="CENP_V_GFA"/>
    <property type="match status" value="2"/>
</dbReference>
<keyword evidence="3" id="KW-0862">Zinc</keyword>
<dbReference type="GO" id="GO:0046872">
    <property type="term" value="F:metal ion binding"/>
    <property type="evidence" value="ECO:0007669"/>
    <property type="project" value="UniProtKB-KW"/>
</dbReference>
<dbReference type="InterPro" id="IPR006913">
    <property type="entry name" value="CENP-V/GFA"/>
</dbReference>
<dbReference type="PANTHER" id="PTHR28620:SF1">
    <property type="entry name" value="CENP-V_GFA DOMAIN-CONTAINING PROTEIN"/>
    <property type="match status" value="1"/>
</dbReference>
<protein>
    <recommendedName>
        <fullName evidence="4">CENP-V/GFA domain-containing protein</fullName>
    </recommendedName>
</protein>
<dbReference type="Pfam" id="PF04828">
    <property type="entry name" value="GFA"/>
    <property type="match status" value="2"/>
</dbReference>
<dbReference type="AlphaFoldDB" id="A0A9P5LNF6"/>
<reference evidence="5" key="1">
    <citation type="submission" date="2020-03" db="EMBL/GenBank/DDBJ databases">
        <title>Draft Genome Sequence of Cylindrodendrum hubeiense.</title>
        <authorList>
            <person name="Buettner E."/>
            <person name="Kellner H."/>
        </authorList>
    </citation>
    <scope>NUCLEOTIDE SEQUENCE</scope>
    <source>
        <strain evidence="5">IHI 201604</strain>
    </source>
</reference>
<evidence type="ECO:0000256" key="2">
    <source>
        <dbReference type="ARBA" id="ARBA00022723"/>
    </source>
</evidence>
<feature type="domain" description="CENP-V/GFA" evidence="4">
    <location>
        <begin position="147"/>
        <end position="288"/>
    </location>
</feature>
<dbReference type="Gene3D" id="2.170.150.70">
    <property type="match status" value="2"/>
</dbReference>
<comment type="caution">
    <text evidence="5">The sequence shown here is derived from an EMBL/GenBank/DDBJ whole genome shotgun (WGS) entry which is preliminary data.</text>
</comment>
<gene>
    <name evidence="5" type="ORF">G7Z17_g184</name>
</gene>
<comment type="similarity">
    <text evidence="1">Belongs to the Gfa family.</text>
</comment>
<proteinExistence type="inferred from homology"/>
<evidence type="ECO:0000259" key="4">
    <source>
        <dbReference type="PROSITE" id="PS51891"/>
    </source>
</evidence>
<keyword evidence="6" id="KW-1185">Reference proteome</keyword>